<geneLocation type="plasmid" evidence="3">
    <name>pdy25-d</name>
</geneLocation>
<evidence type="ECO:0000313" key="2">
    <source>
        <dbReference type="EMBL" id="ATI43942.1"/>
    </source>
</evidence>
<gene>
    <name evidence="2" type="ORF">CBW24_17520</name>
</gene>
<evidence type="ECO:0000313" key="3">
    <source>
        <dbReference type="Proteomes" id="UP000219050"/>
    </source>
</evidence>
<reference evidence="2 3" key="1">
    <citation type="submission" date="2017-05" db="EMBL/GenBank/DDBJ databases">
        <title>Comparative genomic and metabolic analysis of manganese-oxidizing mechanisms in Celeribater manganoxidans DY25T: its adaption to the environment of polymetallic nodule.</title>
        <authorList>
            <person name="Wang X."/>
        </authorList>
    </citation>
    <scope>NUCLEOTIDE SEQUENCE [LARGE SCALE GENOMIC DNA]</scope>
    <source>
        <strain evidence="2 3">DY25</strain>
        <plasmid evidence="3">pdy25-d</plasmid>
    </source>
</reference>
<accession>A0A291M4W4</accession>
<evidence type="ECO:0000256" key="1">
    <source>
        <dbReference type="SAM" id="MobiDB-lite"/>
    </source>
</evidence>
<organism evidence="2 3">
    <name type="scientific">Pacificitalea manganoxidans</name>
    <dbReference type="NCBI Taxonomy" id="1411902"/>
    <lineage>
        <taxon>Bacteria</taxon>
        <taxon>Pseudomonadati</taxon>
        <taxon>Pseudomonadota</taxon>
        <taxon>Alphaproteobacteria</taxon>
        <taxon>Rhodobacterales</taxon>
        <taxon>Paracoccaceae</taxon>
        <taxon>Pacificitalea</taxon>
    </lineage>
</organism>
<dbReference type="KEGG" id="cmag:CBW24_17520"/>
<feature type="region of interest" description="Disordered" evidence="1">
    <location>
        <begin position="100"/>
        <end position="119"/>
    </location>
</feature>
<dbReference type="EMBL" id="CP021408">
    <property type="protein sequence ID" value="ATI43942.1"/>
    <property type="molecule type" value="Genomic_DNA"/>
</dbReference>
<name>A0A291M4W4_9RHOB</name>
<sequence length="296" mass="32417">MRRIPLLPDQRPDQLADRLADQLHDRIAGPDSAPGAAPGVTEAAAQTGLLRRVLAGLVGSTRAKTRAVTGFLYVRIGGLASSPSPKPDLFRYQRRAFFRRPPPMSATSPPETNAPSRKAPLAARLTDSLRRRLTKLVVLGALAGGLGVAGSAEARVMEATRHLPQKGIVVIGDDPGGYIDTRLEQIRRLRQTNQPVQIRGSYCNSTCTMFIGLPNACVEPQTEFGFHGPSYSGRRMPRAEFDHWSRIMAAHYPAQVADWFMETARKRIRGLHTLRGDKLIRMGVARCPRATVTAGR</sequence>
<dbReference type="Proteomes" id="UP000219050">
    <property type="component" value="Plasmid pDY25-D"/>
</dbReference>
<dbReference type="AlphaFoldDB" id="A0A291M4W4"/>
<protein>
    <submittedName>
        <fullName evidence="2">Uncharacterized protein</fullName>
    </submittedName>
</protein>
<keyword evidence="3" id="KW-1185">Reference proteome</keyword>
<feature type="compositionally biased region" description="Polar residues" evidence="1">
    <location>
        <begin position="105"/>
        <end position="115"/>
    </location>
</feature>
<keyword evidence="2" id="KW-0614">Plasmid</keyword>
<proteinExistence type="predicted"/>